<keyword evidence="1" id="KW-0472">Membrane</keyword>
<feature type="domain" description="Acyltransferase 3" evidence="2">
    <location>
        <begin position="10"/>
        <end position="326"/>
    </location>
</feature>
<dbReference type="Proteomes" id="UP000541425">
    <property type="component" value="Unassembled WGS sequence"/>
</dbReference>
<feature type="transmembrane region" description="Helical" evidence="1">
    <location>
        <begin position="173"/>
        <end position="191"/>
    </location>
</feature>
<feature type="transmembrane region" description="Helical" evidence="1">
    <location>
        <begin position="306"/>
        <end position="327"/>
    </location>
</feature>
<keyword evidence="1" id="KW-1133">Transmembrane helix</keyword>
<dbReference type="AlphaFoldDB" id="A0A7W5UDV7"/>
<feature type="transmembrane region" description="Helical" evidence="1">
    <location>
        <begin position="238"/>
        <end position="257"/>
    </location>
</feature>
<feature type="transmembrane region" description="Helical" evidence="1">
    <location>
        <begin position="203"/>
        <end position="226"/>
    </location>
</feature>
<comment type="caution">
    <text evidence="3">The sequence shown here is derived from an EMBL/GenBank/DDBJ whole genome shotgun (WGS) entry which is preliminary data.</text>
</comment>
<dbReference type="InterPro" id="IPR002656">
    <property type="entry name" value="Acyl_transf_3_dom"/>
</dbReference>
<keyword evidence="1" id="KW-0812">Transmembrane</keyword>
<feature type="transmembrane region" description="Helical" evidence="1">
    <location>
        <begin position="14"/>
        <end position="36"/>
    </location>
</feature>
<evidence type="ECO:0000256" key="1">
    <source>
        <dbReference type="SAM" id="Phobius"/>
    </source>
</evidence>
<accession>A0A7W5UDV7</accession>
<evidence type="ECO:0000259" key="2">
    <source>
        <dbReference type="Pfam" id="PF01757"/>
    </source>
</evidence>
<dbReference type="Pfam" id="PF01757">
    <property type="entry name" value="Acyl_transf_3"/>
    <property type="match status" value="1"/>
</dbReference>
<protein>
    <submittedName>
        <fullName evidence="3">Surface polysaccharide O-acyltransferase-like enzyme</fullName>
    </submittedName>
</protein>
<organism evidence="3 4">
    <name type="scientific">Alloprevotella rava</name>
    <dbReference type="NCBI Taxonomy" id="671218"/>
    <lineage>
        <taxon>Bacteria</taxon>
        <taxon>Pseudomonadati</taxon>
        <taxon>Bacteroidota</taxon>
        <taxon>Bacteroidia</taxon>
        <taxon>Bacteroidales</taxon>
        <taxon>Prevotellaceae</taxon>
        <taxon>Alloprevotella</taxon>
    </lineage>
</organism>
<dbReference type="RefSeq" id="WP_183695036.1">
    <property type="nucleotide sequence ID" value="NZ_JACICA010000002.1"/>
</dbReference>
<feature type="transmembrane region" description="Helical" evidence="1">
    <location>
        <begin position="84"/>
        <end position="105"/>
    </location>
</feature>
<proteinExistence type="predicted"/>
<feature type="transmembrane region" description="Helical" evidence="1">
    <location>
        <begin position="48"/>
        <end position="72"/>
    </location>
</feature>
<feature type="transmembrane region" description="Helical" evidence="1">
    <location>
        <begin position="269"/>
        <end position="286"/>
    </location>
</feature>
<reference evidence="3 4" key="1">
    <citation type="submission" date="2020-08" db="EMBL/GenBank/DDBJ databases">
        <title>Genomic Encyclopedia of Type Strains, Phase IV (KMG-IV): sequencing the most valuable type-strain genomes for metagenomic binning, comparative biology and taxonomic classification.</title>
        <authorList>
            <person name="Goeker M."/>
        </authorList>
    </citation>
    <scope>NUCLEOTIDE SEQUENCE [LARGE SCALE GENOMIC DNA]</scope>
    <source>
        <strain evidence="3 4">DSM 22548</strain>
    </source>
</reference>
<keyword evidence="3" id="KW-0808">Transferase</keyword>
<evidence type="ECO:0000313" key="4">
    <source>
        <dbReference type="Proteomes" id="UP000541425"/>
    </source>
</evidence>
<gene>
    <name evidence="3" type="ORF">FHS60_000737</name>
</gene>
<feature type="transmembrane region" description="Helical" evidence="1">
    <location>
        <begin position="148"/>
        <end position="167"/>
    </location>
</feature>
<evidence type="ECO:0000313" key="3">
    <source>
        <dbReference type="EMBL" id="MBB3702284.1"/>
    </source>
</evidence>
<dbReference type="EMBL" id="JACICA010000002">
    <property type="protein sequence ID" value="MBB3702284.1"/>
    <property type="molecule type" value="Genomic_DNA"/>
</dbReference>
<keyword evidence="3" id="KW-0012">Acyltransferase</keyword>
<feature type="transmembrane region" description="Helical" evidence="1">
    <location>
        <begin position="117"/>
        <end position="136"/>
    </location>
</feature>
<sequence>MTIQKKPRLANMELLRFMAMFMILTLHADYFCFGWPQRRDILTLPEVWGVRILVEHWAIIGVNVFVLISGWFGIRTSLKEAVKLLFQVFFIALLSSGTVLLLKGMPTGGLIAIAKSFISYWFVWSYLLLYLFAPALNAFVETAGKQQLKGFLIAFFTFATLDLAAHFSDDFRWGYSAIFFMGLYVLARYIRLHVDYKALRTRTLLIVYAACLLLPAFFTFASASWLPLIFYQIAKTFFLTYSFPINVLEAIVLLILFDRLQLRSSLSRPINWLAAGAFTVYLVHQNTLVRPLYAQWVKDIDTSLPFGLNFLGVALMLCAVYLACTLLDQLRVAVWQSGEKLWGKYRKK</sequence>
<dbReference type="GO" id="GO:0016747">
    <property type="term" value="F:acyltransferase activity, transferring groups other than amino-acyl groups"/>
    <property type="evidence" value="ECO:0007669"/>
    <property type="project" value="InterPro"/>
</dbReference>
<name>A0A7W5UDV7_9BACT</name>